<reference evidence="3" key="1">
    <citation type="journal article" date="2019" name="Int. J. Syst. Evol. Microbiol.">
        <title>The Global Catalogue of Microorganisms (GCM) 10K type strain sequencing project: providing services to taxonomists for standard genome sequencing and annotation.</title>
        <authorList>
            <consortium name="The Broad Institute Genomics Platform"/>
            <consortium name="The Broad Institute Genome Sequencing Center for Infectious Disease"/>
            <person name="Wu L."/>
            <person name="Ma J."/>
        </authorList>
    </citation>
    <scope>NUCLEOTIDE SEQUENCE [LARGE SCALE GENOMIC DNA]</scope>
    <source>
        <strain evidence="3">JCM 1365</strain>
    </source>
</reference>
<dbReference type="InterPro" id="IPR036388">
    <property type="entry name" value="WH-like_DNA-bd_sf"/>
</dbReference>
<dbReference type="InterPro" id="IPR016032">
    <property type="entry name" value="Sig_transdc_resp-reg_C-effctor"/>
</dbReference>
<comment type="caution">
    <text evidence="2">The sequence shown here is derived from an EMBL/GenBank/DDBJ whole genome shotgun (WGS) entry which is preliminary data.</text>
</comment>
<sequence length="346" mass="37036">MDDRVWGIDATGETGLAPTSLVSPLELAAYEHLAFTPDWTPETLAGALGDCAVDEVPPLLERLRAHGLVRPSQQDADRIVAVSPVVGLGRLAGDAEQGLLEQSQYVQRLRLLTNSLSERYAQLRADRAQDSESEVVSGRDAAVVRVGELLRDCTESVDSVVAAAPTPQALEQARVGDAGLLARGVRVRAIYQEGHPRQSRALQEHLRWLSEHGAHVRLAGITPVRLMVFDGTVAAVALDPGQPGSGALVLRSPGAVHAMTALFDLLWDSARPAGTAPTAGAQEQPLTELETAVVRLLARGNKDEAISRRTGVSVRSVRRIIAGLMDTMNAASRFELGLRCRDRGLV</sequence>
<dbReference type="EMBL" id="BMNZ01000002">
    <property type="protein sequence ID" value="GGM86153.1"/>
    <property type="molecule type" value="Genomic_DNA"/>
</dbReference>
<name>A0ABQ2HP81_9MICO</name>
<gene>
    <name evidence="2" type="ORF">GCM10009721_08650</name>
</gene>
<dbReference type="SUPFAM" id="SSF46894">
    <property type="entry name" value="C-terminal effector domain of the bipartite response regulators"/>
    <property type="match status" value="1"/>
</dbReference>
<evidence type="ECO:0000313" key="3">
    <source>
        <dbReference type="Proteomes" id="UP000623461"/>
    </source>
</evidence>
<organism evidence="2 3">
    <name type="scientific">Terrabacter tumescens</name>
    <dbReference type="NCBI Taxonomy" id="60443"/>
    <lineage>
        <taxon>Bacteria</taxon>
        <taxon>Bacillati</taxon>
        <taxon>Actinomycetota</taxon>
        <taxon>Actinomycetes</taxon>
        <taxon>Micrococcales</taxon>
        <taxon>Intrasporangiaceae</taxon>
        <taxon>Terrabacter</taxon>
    </lineage>
</organism>
<dbReference type="PROSITE" id="PS50043">
    <property type="entry name" value="HTH_LUXR_2"/>
    <property type="match status" value="1"/>
</dbReference>
<feature type="domain" description="HTH luxR-type" evidence="1">
    <location>
        <begin position="279"/>
        <end position="344"/>
    </location>
</feature>
<dbReference type="PANTHER" id="PTHR34293:SF1">
    <property type="entry name" value="HTH-TYPE TRANSCRIPTIONAL REGULATOR TRMBL2"/>
    <property type="match status" value="1"/>
</dbReference>
<dbReference type="PANTHER" id="PTHR34293">
    <property type="entry name" value="HTH-TYPE TRANSCRIPTIONAL REGULATOR TRMBL2"/>
    <property type="match status" value="1"/>
</dbReference>
<evidence type="ECO:0000313" key="2">
    <source>
        <dbReference type="EMBL" id="GGM86153.1"/>
    </source>
</evidence>
<dbReference type="Proteomes" id="UP000623461">
    <property type="component" value="Unassembled WGS sequence"/>
</dbReference>
<keyword evidence="3" id="KW-1185">Reference proteome</keyword>
<dbReference type="InterPro" id="IPR000792">
    <property type="entry name" value="Tscrpt_reg_LuxR_C"/>
</dbReference>
<dbReference type="SMART" id="SM00421">
    <property type="entry name" value="HTH_LUXR"/>
    <property type="match status" value="1"/>
</dbReference>
<dbReference type="InterPro" id="IPR051797">
    <property type="entry name" value="TrmB-like"/>
</dbReference>
<evidence type="ECO:0000259" key="1">
    <source>
        <dbReference type="PROSITE" id="PS50043"/>
    </source>
</evidence>
<proteinExistence type="predicted"/>
<dbReference type="RefSeq" id="WP_156035223.1">
    <property type="nucleotide sequence ID" value="NZ_BMNZ01000002.1"/>
</dbReference>
<accession>A0ABQ2HP81</accession>
<protein>
    <recommendedName>
        <fullName evidence="1">HTH luxR-type domain-containing protein</fullName>
    </recommendedName>
</protein>
<dbReference type="Gene3D" id="1.10.10.10">
    <property type="entry name" value="Winged helix-like DNA-binding domain superfamily/Winged helix DNA-binding domain"/>
    <property type="match status" value="1"/>
</dbReference>